<dbReference type="PRINTS" id="PR01607">
    <property type="entry name" value="APYRASEFAMLY"/>
</dbReference>
<dbReference type="InterPro" id="IPR029052">
    <property type="entry name" value="Metallo-depent_PP-like"/>
</dbReference>
<protein>
    <recommendedName>
        <fullName evidence="1">5'-Nucleotidase C-terminal domain-containing protein</fullName>
    </recommendedName>
</protein>
<dbReference type="GO" id="GO:0016787">
    <property type="term" value="F:hydrolase activity"/>
    <property type="evidence" value="ECO:0007669"/>
    <property type="project" value="InterPro"/>
</dbReference>
<dbReference type="Gene3D" id="3.60.21.10">
    <property type="match status" value="1"/>
</dbReference>
<dbReference type="SUPFAM" id="SSF55816">
    <property type="entry name" value="5'-nucleotidase (syn. UDP-sugar hydrolase), C-terminal domain"/>
    <property type="match status" value="1"/>
</dbReference>
<dbReference type="InterPro" id="IPR036907">
    <property type="entry name" value="5'-Nucleotdase_C_sf"/>
</dbReference>
<feature type="domain" description="5'-Nucleotidase C-terminal" evidence="1">
    <location>
        <begin position="144"/>
        <end position="225"/>
    </location>
</feature>
<dbReference type="Pfam" id="PF02872">
    <property type="entry name" value="5_nucleotid_C"/>
    <property type="match status" value="1"/>
</dbReference>
<dbReference type="AlphaFoldDB" id="X1IHD1"/>
<evidence type="ECO:0000313" key="2">
    <source>
        <dbReference type="EMBL" id="GAH81117.1"/>
    </source>
</evidence>
<evidence type="ECO:0000259" key="1">
    <source>
        <dbReference type="Pfam" id="PF02872"/>
    </source>
</evidence>
<feature type="non-terminal residue" evidence="2">
    <location>
        <position position="1"/>
    </location>
</feature>
<dbReference type="InterPro" id="IPR006179">
    <property type="entry name" value="5_nucleotidase/apyrase"/>
</dbReference>
<proteinExistence type="predicted"/>
<feature type="non-terminal residue" evidence="2">
    <location>
        <position position="230"/>
    </location>
</feature>
<dbReference type="PANTHER" id="PTHR11575">
    <property type="entry name" value="5'-NUCLEOTIDASE-RELATED"/>
    <property type="match status" value="1"/>
</dbReference>
<dbReference type="PANTHER" id="PTHR11575:SF42">
    <property type="entry name" value="SULFUR OXIDATION PROTEIN SOXB"/>
    <property type="match status" value="1"/>
</dbReference>
<dbReference type="InterPro" id="IPR008334">
    <property type="entry name" value="5'-Nucleotdase_C"/>
</dbReference>
<dbReference type="GO" id="GO:0030288">
    <property type="term" value="C:outer membrane-bounded periplasmic space"/>
    <property type="evidence" value="ECO:0007669"/>
    <property type="project" value="TreeGrafter"/>
</dbReference>
<accession>X1IHD1</accession>
<reference evidence="2" key="1">
    <citation type="journal article" date="2014" name="Front. Microbiol.">
        <title>High frequency of phylogenetically diverse reductive dehalogenase-homologous genes in deep subseafloor sedimentary metagenomes.</title>
        <authorList>
            <person name="Kawai M."/>
            <person name="Futagami T."/>
            <person name="Toyoda A."/>
            <person name="Takaki Y."/>
            <person name="Nishi S."/>
            <person name="Hori S."/>
            <person name="Arai W."/>
            <person name="Tsubouchi T."/>
            <person name="Morono Y."/>
            <person name="Uchiyama I."/>
            <person name="Ito T."/>
            <person name="Fujiyama A."/>
            <person name="Inagaki F."/>
            <person name="Takami H."/>
        </authorList>
    </citation>
    <scope>NUCLEOTIDE SEQUENCE</scope>
    <source>
        <strain evidence="2">Expedition CK06-06</strain>
    </source>
</reference>
<name>X1IHD1_9ZZZZ</name>
<dbReference type="SUPFAM" id="SSF56300">
    <property type="entry name" value="Metallo-dependent phosphatases"/>
    <property type="match status" value="1"/>
</dbReference>
<comment type="caution">
    <text evidence="2">The sequence shown here is derived from an EMBL/GenBank/DDBJ whole genome shotgun (WGS) entry which is preliminary data.</text>
</comment>
<dbReference type="EMBL" id="BARU01040760">
    <property type="protein sequence ID" value="GAH81117.1"/>
    <property type="molecule type" value="Genomic_DNA"/>
</dbReference>
<dbReference type="Gene3D" id="3.90.780.10">
    <property type="entry name" value="5'-Nucleotidase, C-terminal domain"/>
    <property type="match status" value="1"/>
</dbReference>
<gene>
    <name evidence="2" type="ORF">S03H2_62964</name>
</gene>
<dbReference type="GO" id="GO:0009166">
    <property type="term" value="P:nucleotide catabolic process"/>
    <property type="evidence" value="ECO:0007669"/>
    <property type="project" value="InterPro"/>
</dbReference>
<organism evidence="2">
    <name type="scientific">marine sediment metagenome</name>
    <dbReference type="NCBI Taxonomy" id="412755"/>
    <lineage>
        <taxon>unclassified sequences</taxon>
        <taxon>metagenomes</taxon>
        <taxon>ecological metagenomes</taxon>
    </lineage>
</organism>
<sequence length="230" mass="25347">IVDKVMPSSYSEGLTFALGREELPSIIDILRSKENVDFIVLISHLGFPQEMKLLSEVRGIDICLSGHTHNRLYKPVFQGKTLVMQSGCHGSFLGRLDLESSSGRIVDYKHQLIEVEEGIEPDPVIEDLIKQALAPYKNGLSEVVGETATALNRGTVLESTMDNFLLQALIGSTGAEVAFSNGWRYGAPVVRGNITLNELYNIIPMNPTISTVELAGEEILMMIEDNLERT</sequence>